<evidence type="ECO:0000313" key="1">
    <source>
        <dbReference type="EMBL" id="KAI4351268.1"/>
    </source>
</evidence>
<gene>
    <name evidence="1" type="ORF">L6164_005644</name>
</gene>
<reference evidence="1 2" key="1">
    <citation type="journal article" date="2022" name="DNA Res.">
        <title>Chromosomal-level genome assembly of the orchid tree Bauhinia variegata (Leguminosae; Cercidoideae) supports the allotetraploid origin hypothesis of Bauhinia.</title>
        <authorList>
            <person name="Zhong Y."/>
            <person name="Chen Y."/>
            <person name="Zheng D."/>
            <person name="Pang J."/>
            <person name="Liu Y."/>
            <person name="Luo S."/>
            <person name="Meng S."/>
            <person name="Qian L."/>
            <person name="Wei D."/>
            <person name="Dai S."/>
            <person name="Zhou R."/>
        </authorList>
    </citation>
    <scope>NUCLEOTIDE SEQUENCE [LARGE SCALE GENOMIC DNA]</scope>
    <source>
        <strain evidence="1">BV-YZ2020</strain>
    </source>
</reference>
<dbReference type="Proteomes" id="UP000828941">
    <property type="component" value="Chromosome 3"/>
</dbReference>
<accession>A0ACB9PRG8</accession>
<comment type="caution">
    <text evidence="1">The sequence shown here is derived from an EMBL/GenBank/DDBJ whole genome shotgun (WGS) entry which is preliminary data.</text>
</comment>
<proteinExistence type="predicted"/>
<name>A0ACB9PRG8_BAUVA</name>
<keyword evidence="2" id="KW-1185">Reference proteome</keyword>
<organism evidence="1 2">
    <name type="scientific">Bauhinia variegata</name>
    <name type="common">Purple orchid tree</name>
    <name type="synonym">Phanera variegata</name>
    <dbReference type="NCBI Taxonomy" id="167791"/>
    <lineage>
        <taxon>Eukaryota</taxon>
        <taxon>Viridiplantae</taxon>
        <taxon>Streptophyta</taxon>
        <taxon>Embryophyta</taxon>
        <taxon>Tracheophyta</taxon>
        <taxon>Spermatophyta</taxon>
        <taxon>Magnoliopsida</taxon>
        <taxon>eudicotyledons</taxon>
        <taxon>Gunneridae</taxon>
        <taxon>Pentapetalae</taxon>
        <taxon>rosids</taxon>
        <taxon>fabids</taxon>
        <taxon>Fabales</taxon>
        <taxon>Fabaceae</taxon>
        <taxon>Cercidoideae</taxon>
        <taxon>Cercideae</taxon>
        <taxon>Bauhiniinae</taxon>
        <taxon>Bauhinia</taxon>
    </lineage>
</organism>
<dbReference type="EMBL" id="CM039428">
    <property type="protein sequence ID" value="KAI4351268.1"/>
    <property type="molecule type" value="Genomic_DNA"/>
</dbReference>
<evidence type="ECO:0000313" key="2">
    <source>
        <dbReference type="Proteomes" id="UP000828941"/>
    </source>
</evidence>
<protein>
    <submittedName>
        <fullName evidence="1">Uncharacterized protein</fullName>
    </submittedName>
</protein>
<sequence length="436" mass="50879">MARPLAKNSALRLEKQEQHKLSLLGLPESTLECILERLSAVDLSNVAEVCTSLRHRSRSDALWEKHVKWRWNIVLGDAAYREWECHVTRIKGENHMLQQKENGLFGSITGVWPCLYLGSYLEISKQLISLVQSDCSKMALYVSLQRGRFWFPAQVYKRVQLFCYDALLSYDCNKNTFRSRSPTGGWELIQENIQWVMLRISPVDTSPLAFYMSNCLNDLKPGDHIEIQRRRDAEKPYVWQYAVIGHLGSCDKDEHHCCCQHSGMLMVEFSKNRHARWRKTMVNRDLYEEQCLNFFLYGGIRKISNEEIERWHSLCTNNPHRLQLAIILISVSLSSSIFAGSIQKFEAKVPENFEDSPWPGHCQRIQHLNWRNKGNARELLDLPESSLECILERLSPVDLSNVAEVCTSLRHRCRSDALWEKHKKWRWDIVLRDAAY</sequence>